<dbReference type="AlphaFoldDB" id="A0A7V3YLD4"/>
<feature type="transmembrane region" description="Helical" evidence="1">
    <location>
        <begin position="203"/>
        <end position="225"/>
    </location>
</feature>
<feature type="transmembrane region" description="Helical" evidence="1">
    <location>
        <begin position="12"/>
        <end position="29"/>
    </location>
</feature>
<name>A0A7V3YLD4_9BACT</name>
<feature type="transmembrane region" description="Helical" evidence="1">
    <location>
        <begin position="96"/>
        <end position="114"/>
    </location>
</feature>
<evidence type="ECO:0000256" key="1">
    <source>
        <dbReference type="SAM" id="Phobius"/>
    </source>
</evidence>
<feature type="transmembrane region" description="Helical" evidence="1">
    <location>
        <begin position="148"/>
        <end position="170"/>
    </location>
</feature>
<protein>
    <recommendedName>
        <fullName evidence="3">Tripartite tricarboxylate transporter TctB family protein</fullName>
    </recommendedName>
</protein>
<keyword evidence="1" id="KW-0472">Membrane</keyword>
<feature type="transmembrane region" description="Helical" evidence="1">
    <location>
        <begin position="49"/>
        <end position="75"/>
    </location>
</feature>
<organism evidence="2">
    <name type="scientific">Candidatus Caldatribacterium californiense</name>
    <dbReference type="NCBI Taxonomy" id="1454726"/>
    <lineage>
        <taxon>Bacteria</taxon>
        <taxon>Pseudomonadati</taxon>
        <taxon>Atribacterota</taxon>
        <taxon>Atribacteria</taxon>
        <taxon>Atribacterales</taxon>
        <taxon>Candidatus Caldatribacteriaceae</taxon>
        <taxon>Candidatus Caldatribacterium</taxon>
    </lineage>
</organism>
<feature type="transmembrane region" description="Helical" evidence="1">
    <location>
        <begin position="176"/>
        <end position="191"/>
    </location>
</feature>
<feature type="transmembrane region" description="Helical" evidence="1">
    <location>
        <begin position="120"/>
        <end position="136"/>
    </location>
</feature>
<keyword evidence="1" id="KW-1133">Transmembrane helix</keyword>
<evidence type="ECO:0008006" key="3">
    <source>
        <dbReference type="Google" id="ProtNLM"/>
    </source>
</evidence>
<keyword evidence="1" id="KW-0812">Transmembrane</keyword>
<proteinExistence type="predicted"/>
<gene>
    <name evidence="2" type="ORF">ENU96_03450</name>
</gene>
<sequence length="248" mass="28200">MEEKELRRADFLTSLILVAFGVWVLREAFKMPLRGSYAGVKNVWYVSPALFPIIVGVFIILLGTLLLVHAIRSGGATFFMHRLRQIRLQKVASERNLRFLAVLLALGTFVYLFIPRVDFFLASALFLLYAISAFYMEDVDLLKRFAKLYALGSLLFAIVTGGFHRFLAFLPFPNDVLALVFLGVYVGYGLARTRAHGALRQKFVQSISVALLVPLLLCVSFRFFLLVPLPREGLIMEGLYRLYYALFR</sequence>
<comment type="caution">
    <text evidence="2">The sequence shown here is derived from an EMBL/GenBank/DDBJ whole genome shotgun (WGS) entry which is preliminary data.</text>
</comment>
<dbReference type="EMBL" id="DTEN01000135">
    <property type="protein sequence ID" value="HGI74721.1"/>
    <property type="molecule type" value="Genomic_DNA"/>
</dbReference>
<evidence type="ECO:0000313" key="2">
    <source>
        <dbReference type="EMBL" id="HGI74721.1"/>
    </source>
</evidence>
<accession>A0A7V3YLD4</accession>
<reference evidence="2" key="1">
    <citation type="journal article" date="2020" name="mSystems">
        <title>Genome- and Community-Level Interaction Insights into Carbon Utilization and Element Cycling Functions of Hydrothermarchaeota in Hydrothermal Sediment.</title>
        <authorList>
            <person name="Zhou Z."/>
            <person name="Liu Y."/>
            <person name="Xu W."/>
            <person name="Pan J."/>
            <person name="Luo Z.H."/>
            <person name="Li M."/>
        </authorList>
    </citation>
    <scope>NUCLEOTIDE SEQUENCE [LARGE SCALE GENOMIC DNA]</scope>
    <source>
        <strain evidence="2">SpSt-716</strain>
    </source>
</reference>